<proteinExistence type="predicted"/>
<feature type="domain" description="TadE-like" evidence="1">
    <location>
        <begin position="2"/>
        <end position="41"/>
    </location>
</feature>
<keyword evidence="3" id="KW-1185">Reference proteome</keyword>
<evidence type="ECO:0000313" key="2">
    <source>
        <dbReference type="EMBL" id="MDO3395236.1"/>
    </source>
</evidence>
<dbReference type="RefSeq" id="WP_302706419.1">
    <property type="nucleotide sequence ID" value="NZ_JAULSC010000004.1"/>
</dbReference>
<dbReference type="Pfam" id="PF07811">
    <property type="entry name" value="TadE"/>
    <property type="match status" value="1"/>
</dbReference>
<dbReference type="NCBIfam" id="NF041390">
    <property type="entry name" value="TadE_Rv3655c"/>
    <property type="match status" value="1"/>
</dbReference>
<comment type="caution">
    <text evidence="2">The sequence shown here is derived from an EMBL/GenBank/DDBJ whole genome shotgun (WGS) entry which is preliminary data.</text>
</comment>
<gene>
    <name evidence="2" type="ORF">QWJ41_05870</name>
</gene>
<dbReference type="InterPro" id="IPR049790">
    <property type="entry name" value="Rv3655c/TadE"/>
</dbReference>
<dbReference type="Proteomes" id="UP001168363">
    <property type="component" value="Unassembled WGS sequence"/>
</dbReference>
<evidence type="ECO:0000313" key="3">
    <source>
        <dbReference type="Proteomes" id="UP001168363"/>
    </source>
</evidence>
<organism evidence="2 3">
    <name type="scientific">Nocardioides cremeus</name>
    <dbReference type="NCBI Taxonomy" id="3058044"/>
    <lineage>
        <taxon>Bacteria</taxon>
        <taxon>Bacillati</taxon>
        <taxon>Actinomycetota</taxon>
        <taxon>Actinomycetes</taxon>
        <taxon>Propionibacteriales</taxon>
        <taxon>Nocardioidaceae</taxon>
        <taxon>Nocardioides</taxon>
    </lineage>
</organism>
<name>A0ABT8TRV5_9ACTN</name>
<evidence type="ECO:0000259" key="1">
    <source>
        <dbReference type="Pfam" id="PF07811"/>
    </source>
</evidence>
<sequence length="110" mass="11050">MTAELAMVLPLLLAVVVAMTWLLSVGLAQVRTVDAAREAARTLARGDDESRAVDLASRVAPAGSRVTVARTDGTVVVTVAGTVTGPGGLLGSLPGAEVSATATALEEQLP</sequence>
<dbReference type="InterPro" id="IPR012495">
    <property type="entry name" value="TadE-like_dom"/>
</dbReference>
<protein>
    <submittedName>
        <fullName evidence="2">TadE family type IV pilus minor pilin</fullName>
    </submittedName>
</protein>
<accession>A0ABT8TRV5</accession>
<dbReference type="EMBL" id="JAULSC010000004">
    <property type="protein sequence ID" value="MDO3395236.1"/>
    <property type="molecule type" value="Genomic_DNA"/>
</dbReference>
<reference evidence="2" key="1">
    <citation type="submission" date="2023-06" db="EMBL/GenBank/DDBJ databases">
        <title>Genome sequence of Nocardioides sp. SOB44.</title>
        <authorList>
            <person name="Zhang G."/>
        </authorList>
    </citation>
    <scope>NUCLEOTIDE SEQUENCE</scope>
    <source>
        <strain evidence="2">SOB44</strain>
    </source>
</reference>